<keyword evidence="2" id="KW-0378">Hydrolase</keyword>
<dbReference type="SUPFAM" id="SSF53474">
    <property type="entry name" value="alpha/beta-Hydrolases"/>
    <property type="match status" value="1"/>
</dbReference>
<feature type="region of interest" description="Disordered" evidence="3">
    <location>
        <begin position="28"/>
        <end position="49"/>
    </location>
</feature>
<dbReference type="Pfam" id="PF00561">
    <property type="entry name" value="Abhydrolase_1"/>
    <property type="match status" value="1"/>
</dbReference>
<name>A0AA38HGI4_9TREE</name>
<evidence type="ECO:0000259" key="4">
    <source>
        <dbReference type="Pfam" id="PF00561"/>
    </source>
</evidence>
<dbReference type="AlphaFoldDB" id="A0AA38HGI4"/>
<dbReference type="GO" id="GO:0052689">
    <property type="term" value="F:carboxylic ester hydrolase activity"/>
    <property type="evidence" value="ECO:0007669"/>
    <property type="project" value="TreeGrafter"/>
</dbReference>
<protein>
    <submittedName>
        <fullName evidence="5">Mitochondrion protein</fullName>
    </submittedName>
</protein>
<dbReference type="PANTHER" id="PTHR46118">
    <property type="entry name" value="PROTEIN ABHD11"/>
    <property type="match status" value="1"/>
</dbReference>
<dbReference type="FunFam" id="3.40.50.1820:FF:000039">
    <property type="entry name" value="Esterase ybfF"/>
    <property type="match status" value="1"/>
</dbReference>
<dbReference type="InterPro" id="IPR000073">
    <property type="entry name" value="AB_hydrolase_1"/>
</dbReference>
<proteinExistence type="inferred from homology"/>
<sequence length="360" mass="39142">MSRPFQRAATAPLALARSARPCVLGKAGPSSLQIGGSRSASLSTSSRPRLTSRLSVNEIGTGVRNIRHSSSTSTSAFEGIKPVDLAYDVIQPPKVNEGAEGQCLVVCHGLFGSKQNWRSLAKAFSTQLGMPVYALDLRNHGTSPHAEPHTYAAMATDLDHLFRKLDLKGINLLGHSMGGKAVMAFALNPAFNQNLRSLISVDMSPAVGRMSPEFLAYTQGMRKVDQAGVKSKAEADKILQAVEPTLATRQFLLTNTRTLPSGQLAFRIPLDLLDRSIPHIGDFPYAPADSDDSTQVTWSGPTLFLKGEHSKYINRKNIPTAQAYFPRMRMEVLDAGHWVHAEQPGETLRVVKEFVEGIGR</sequence>
<keyword evidence="6" id="KW-1185">Reference proteome</keyword>
<dbReference type="GO" id="GO:0005739">
    <property type="term" value="C:mitochondrion"/>
    <property type="evidence" value="ECO:0007669"/>
    <property type="project" value="TreeGrafter"/>
</dbReference>
<dbReference type="InterPro" id="IPR029058">
    <property type="entry name" value="AB_hydrolase_fold"/>
</dbReference>
<feature type="domain" description="AB hydrolase-1" evidence="4">
    <location>
        <begin position="104"/>
        <end position="343"/>
    </location>
</feature>
<dbReference type="EMBL" id="JAKWFO010000001">
    <property type="protein sequence ID" value="KAI9639124.1"/>
    <property type="molecule type" value="Genomic_DNA"/>
</dbReference>
<dbReference type="Gene3D" id="3.40.50.1820">
    <property type="entry name" value="alpha/beta hydrolase"/>
    <property type="match status" value="1"/>
</dbReference>
<dbReference type="Proteomes" id="UP001164286">
    <property type="component" value="Unassembled WGS sequence"/>
</dbReference>
<evidence type="ECO:0000256" key="3">
    <source>
        <dbReference type="SAM" id="MobiDB-lite"/>
    </source>
</evidence>
<comment type="caution">
    <text evidence="5">The sequence shown here is derived from an EMBL/GenBank/DDBJ whole genome shotgun (WGS) entry which is preliminary data.</text>
</comment>
<accession>A0AA38HGI4</accession>
<evidence type="ECO:0000313" key="5">
    <source>
        <dbReference type="EMBL" id="KAI9639124.1"/>
    </source>
</evidence>
<dbReference type="PANTHER" id="PTHR46118:SF4">
    <property type="entry name" value="PROTEIN ABHD11"/>
    <property type="match status" value="1"/>
</dbReference>
<feature type="compositionally biased region" description="Low complexity" evidence="3">
    <location>
        <begin position="37"/>
        <end position="49"/>
    </location>
</feature>
<evidence type="ECO:0000313" key="6">
    <source>
        <dbReference type="Proteomes" id="UP001164286"/>
    </source>
</evidence>
<evidence type="ECO:0000256" key="2">
    <source>
        <dbReference type="ARBA" id="ARBA00022801"/>
    </source>
</evidence>
<organism evidence="5 6">
    <name type="scientific">Dioszegia hungarica</name>
    <dbReference type="NCBI Taxonomy" id="4972"/>
    <lineage>
        <taxon>Eukaryota</taxon>
        <taxon>Fungi</taxon>
        <taxon>Dikarya</taxon>
        <taxon>Basidiomycota</taxon>
        <taxon>Agaricomycotina</taxon>
        <taxon>Tremellomycetes</taxon>
        <taxon>Tremellales</taxon>
        <taxon>Bulleribasidiaceae</taxon>
        <taxon>Dioszegia</taxon>
    </lineage>
</organism>
<reference evidence="5" key="1">
    <citation type="journal article" date="2022" name="G3 (Bethesda)">
        <title>High quality genome of the basidiomycete yeast Dioszegia hungarica PDD-24b-2 isolated from cloud water.</title>
        <authorList>
            <person name="Jarrige D."/>
            <person name="Haridas S."/>
            <person name="Bleykasten-Grosshans C."/>
            <person name="Joly M."/>
            <person name="Nadalig T."/>
            <person name="Sancelme M."/>
            <person name="Vuilleumier S."/>
            <person name="Grigoriev I.V."/>
            <person name="Amato P."/>
            <person name="Bringel F."/>
        </authorList>
    </citation>
    <scope>NUCLEOTIDE SEQUENCE</scope>
    <source>
        <strain evidence="5">PDD-24b-2</strain>
    </source>
</reference>
<comment type="similarity">
    <text evidence="1">Belongs to the AB hydrolase superfamily.</text>
</comment>
<evidence type="ECO:0000256" key="1">
    <source>
        <dbReference type="ARBA" id="ARBA00008645"/>
    </source>
</evidence>
<dbReference type="RefSeq" id="XP_052948901.1">
    <property type="nucleotide sequence ID" value="XM_053086006.1"/>
</dbReference>
<gene>
    <name evidence="5" type="ORF">MKK02DRAFT_18770</name>
</gene>
<dbReference type="GeneID" id="77725207"/>